<proteinExistence type="predicted"/>
<dbReference type="InterPro" id="IPR045865">
    <property type="entry name" value="ACT-like_dom_sf"/>
</dbReference>
<dbReference type="PRINTS" id="PR01575">
    <property type="entry name" value="FFH4HYDRLASE"/>
</dbReference>
<dbReference type="AlphaFoldDB" id="A0AA86V3T5"/>
<name>A0AA86V3T5_9FABA</name>
<dbReference type="PIRSF" id="PIRSF036480">
    <property type="entry name" value="FormyFH4_hydr"/>
    <property type="match status" value="1"/>
</dbReference>
<dbReference type="SUPFAM" id="SSF55021">
    <property type="entry name" value="ACT-like"/>
    <property type="match status" value="1"/>
</dbReference>
<dbReference type="CDD" id="cd04875">
    <property type="entry name" value="ACT_F4HF-DF"/>
    <property type="match status" value="1"/>
</dbReference>
<dbReference type="PANTHER" id="PTHR42706:SF1">
    <property type="entry name" value="FORMYLTETRAHYDROFOLATE DEFORMYLASE 2, MITOCHONDRIAL"/>
    <property type="match status" value="1"/>
</dbReference>
<dbReference type="Gramene" id="rna-AYBTSS11_LOCUS4264">
    <property type="protein sequence ID" value="CAJ1928548.1"/>
    <property type="gene ID" value="gene-AYBTSS11_LOCUS4264"/>
</dbReference>
<dbReference type="InterPro" id="IPR002912">
    <property type="entry name" value="ACT_dom"/>
</dbReference>
<dbReference type="EMBL" id="OY731399">
    <property type="protein sequence ID" value="CAJ1928548.1"/>
    <property type="molecule type" value="Genomic_DNA"/>
</dbReference>
<sequence length="329" mass="37571">MGIVRKLCSTWNNLKVVKLSNRNCYSYNKSVDPLNPSCSNSLLTHGIHVFQCPDTVGIVAKLSDCIASRGGNILSADVFVPQDKQVFYSRNVFVFDPVMWPRMQMEEDFLRISKTFNAMRSVIRVPELDPKYKIAIIASKQDHCLIDLLHGWKDGRLSVDITCVISNHYRGPENEVIRFLEMHGVPYHYLRITAENKREEEILELVQNTDFLVLARYLRILSSTFLRSYGKDIINIHHGLLPSFKGMNSSKQEVDAGVKLIGATSHLVTEGFDAGPIIEQMVERVSHRDDLQSFVQKSENLEKQCLSSAIRSYCELRVLPYEENKTVVF</sequence>
<feature type="domain" description="ACT" evidence="3">
    <location>
        <begin position="47"/>
        <end position="130"/>
    </location>
</feature>
<dbReference type="PROSITE" id="PS51671">
    <property type="entry name" value="ACT"/>
    <property type="match status" value="1"/>
</dbReference>
<dbReference type="SUPFAM" id="SSF53328">
    <property type="entry name" value="Formyltransferase"/>
    <property type="match status" value="1"/>
</dbReference>
<dbReference type="Gene3D" id="3.30.70.260">
    <property type="match status" value="1"/>
</dbReference>
<dbReference type="Proteomes" id="UP001189624">
    <property type="component" value="Chromosome 2"/>
</dbReference>
<dbReference type="PANTHER" id="PTHR42706">
    <property type="entry name" value="FORMYLTETRAHYDROFOLATE DEFORMYLASE"/>
    <property type="match status" value="1"/>
</dbReference>
<dbReference type="Pfam" id="PF00551">
    <property type="entry name" value="Formyl_trans_N"/>
    <property type="match status" value="1"/>
</dbReference>
<dbReference type="NCBIfam" id="NF004684">
    <property type="entry name" value="PRK06027.1"/>
    <property type="match status" value="1"/>
</dbReference>
<dbReference type="InterPro" id="IPR004810">
    <property type="entry name" value="PurU"/>
</dbReference>
<evidence type="ECO:0000256" key="1">
    <source>
        <dbReference type="ARBA" id="ARBA00022563"/>
    </source>
</evidence>
<dbReference type="Gene3D" id="3.40.50.170">
    <property type="entry name" value="Formyl transferase, N-terminal domain"/>
    <property type="match status" value="1"/>
</dbReference>
<evidence type="ECO:0000313" key="5">
    <source>
        <dbReference type="Proteomes" id="UP001189624"/>
    </source>
</evidence>
<keyword evidence="2" id="KW-0378">Hydrolase</keyword>
<dbReference type="GO" id="GO:0008864">
    <property type="term" value="F:formyltetrahydrofolate deformylase activity"/>
    <property type="evidence" value="ECO:0007669"/>
    <property type="project" value="InterPro"/>
</dbReference>
<dbReference type="GO" id="GO:0006730">
    <property type="term" value="P:one-carbon metabolic process"/>
    <property type="evidence" value="ECO:0007669"/>
    <property type="project" value="UniProtKB-KW"/>
</dbReference>
<dbReference type="InterPro" id="IPR044074">
    <property type="entry name" value="PurU_ACT"/>
</dbReference>
<dbReference type="InterPro" id="IPR002376">
    <property type="entry name" value="Formyl_transf_N"/>
</dbReference>
<protein>
    <recommendedName>
        <fullName evidence="3">ACT domain-containing protein</fullName>
    </recommendedName>
</protein>
<evidence type="ECO:0000256" key="2">
    <source>
        <dbReference type="ARBA" id="ARBA00022801"/>
    </source>
</evidence>
<keyword evidence="1" id="KW-0554">One-carbon metabolism</keyword>
<evidence type="ECO:0000259" key="3">
    <source>
        <dbReference type="PROSITE" id="PS51671"/>
    </source>
</evidence>
<evidence type="ECO:0000313" key="4">
    <source>
        <dbReference type="EMBL" id="CAJ1928548.1"/>
    </source>
</evidence>
<gene>
    <name evidence="4" type="ORF">AYBTSS11_LOCUS4264</name>
</gene>
<organism evidence="4 5">
    <name type="scientific">Sphenostylis stenocarpa</name>
    <dbReference type="NCBI Taxonomy" id="92480"/>
    <lineage>
        <taxon>Eukaryota</taxon>
        <taxon>Viridiplantae</taxon>
        <taxon>Streptophyta</taxon>
        <taxon>Embryophyta</taxon>
        <taxon>Tracheophyta</taxon>
        <taxon>Spermatophyta</taxon>
        <taxon>Magnoliopsida</taxon>
        <taxon>eudicotyledons</taxon>
        <taxon>Gunneridae</taxon>
        <taxon>Pentapetalae</taxon>
        <taxon>rosids</taxon>
        <taxon>fabids</taxon>
        <taxon>Fabales</taxon>
        <taxon>Fabaceae</taxon>
        <taxon>Papilionoideae</taxon>
        <taxon>50 kb inversion clade</taxon>
        <taxon>NPAAA clade</taxon>
        <taxon>indigoferoid/millettioid clade</taxon>
        <taxon>Phaseoleae</taxon>
        <taxon>Sphenostylis</taxon>
    </lineage>
</organism>
<reference evidence="4" key="1">
    <citation type="submission" date="2023-10" db="EMBL/GenBank/DDBJ databases">
        <authorList>
            <person name="Domelevo Entfellner J.-B."/>
        </authorList>
    </citation>
    <scope>NUCLEOTIDE SEQUENCE</scope>
</reference>
<accession>A0AA86V3T5</accession>
<dbReference type="GO" id="GO:0006189">
    <property type="term" value="P:'de novo' IMP biosynthetic process"/>
    <property type="evidence" value="ECO:0007669"/>
    <property type="project" value="InterPro"/>
</dbReference>
<keyword evidence="5" id="KW-1185">Reference proteome</keyword>
<dbReference type="InterPro" id="IPR036477">
    <property type="entry name" value="Formyl_transf_N_sf"/>
</dbReference>